<dbReference type="AlphaFoldDB" id="A0A381FAR3"/>
<dbReference type="EMBL" id="UFVR01000004">
    <property type="protein sequence ID" value="SUX43558.1"/>
    <property type="molecule type" value="Genomic_DNA"/>
</dbReference>
<dbReference type="InterPro" id="IPR000182">
    <property type="entry name" value="GNAT_dom"/>
</dbReference>
<sequence>MMKTILETNRLLLREFNISDAESFYELNLNPNVIKYTGNSAFIDINKAKSFLENYSDYQKNGFGRWAVINKSTEEFLGWCGVKI</sequence>
<dbReference type="PANTHER" id="PTHR43792">
    <property type="entry name" value="GNAT FAMILY, PUTATIVE (AFU_ORTHOLOGUE AFUA_3G00765)-RELATED-RELATED"/>
    <property type="match status" value="1"/>
</dbReference>
<evidence type="ECO:0000259" key="1">
    <source>
        <dbReference type="Pfam" id="PF13302"/>
    </source>
</evidence>
<protein>
    <recommendedName>
        <fullName evidence="1">N-acetyltransferase domain-containing protein</fullName>
    </recommendedName>
</protein>
<dbReference type="Proteomes" id="UP000254282">
    <property type="component" value="Unassembled WGS sequence"/>
</dbReference>
<name>A0A381FAR3_9FLAO</name>
<dbReference type="PANTHER" id="PTHR43792:SF1">
    <property type="entry name" value="N-ACETYLTRANSFERASE DOMAIN-CONTAINING PROTEIN"/>
    <property type="match status" value="1"/>
</dbReference>
<dbReference type="InterPro" id="IPR051531">
    <property type="entry name" value="N-acetyltransferase"/>
</dbReference>
<reference evidence="2 3" key="1">
    <citation type="submission" date="2018-06" db="EMBL/GenBank/DDBJ databases">
        <authorList>
            <consortium name="Pathogen Informatics"/>
            <person name="Doyle S."/>
        </authorList>
    </citation>
    <scope>NUCLEOTIDE SEQUENCE [LARGE SCALE GENOMIC DNA]</scope>
    <source>
        <strain evidence="2 3">NCTC13532</strain>
    </source>
</reference>
<gene>
    <name evidence="2" type="ORF">NCTC13532_00364</name>
</gene>
<proteinExistence type="predicted"/>
<dbReference type="GO" id="GO:0016747">
    <property type="term" value="F:acyltransferase activity, transferring groups other than amino-acyl groups"/>
    <property type="evidence" value="ECO:0007669"/>
    <property type="project" value="InterPro"/>
</dbReference>
<feature type="domain" description="N-acetyltransferase" evidence="1">
    <location>
        <begin position="10"/>
        <end position="82"/>
    </location>
</feature>
<dbReference type="InterPro" id="IPR016181">
    <property type="entry name" value="Acyl_CoA_acyltransferase"/>
</dbReference>
<dbReference type="Gene3D" id="3.40.630.30">
    <property type="match status" value="1"/>
</dbReference>
<evidence type="ECO:0000313" key="3">
    <source>
        <dbReference type="Proteomes" id="UP000254282"/>
    </source>
</evidence>
<evidence type="ECO:0000313" key="2">
    <source>
        <dbReference type="EMBL" id="SUX43558.1"/>
    </source>
</evidence>
<accession>A0A381FAR3</accession>
<dbReference type="Pfam" id="PF13302">
    <property type="entry name" value="Acetyltransf_3"/>
    <property type="match status" value="1"/>
</dbReference>
<dbReference type="SUPFAM" id="SSF55729">
    <property type="entry name" value="Acyl-CoA N-acyltransferases (Nat)"/>
    <property type="match status" value="1"/>
</dbReference>
<organism evidence="2 3">
    <name type="scientific">Chryseobacterium indoltheticum</name>
    <dbReference type="NCBI Taxonomy" id="254"/>
    <lineage>
        <taxon>Bacteria</taxon>
        <taxon>Pseudomonadati</taxon>
        <taxon>Bacteroidota</taxon>
        <taxon>Flavobacteriia</taxon>
        <taxon>Flavobacteriales</taxon>
        <taxon>Weeksellaceae</taxon>
        <taxon>Chryseobacterium group</taxon>
        <taxon>Chryseobacterium</taxon>
    </lineage>
</organism>